<dbReference type="Pfam" id="PF00931">
    <property type="entry name" value="NB-ARC"/>
    <property type="match status" value="1"/>
</dbReference>
<keyword evidence="2" id="KW-0433">Leucine-rich repeat</keyword>
<evidence type="ECO:0000256" key="5">
    <source>
        <dbReference type="ARBA" id="ARBA00022821"/>
    </source>
</evidence>
<keyword evidence="9" id="KW-1185">Reference proteome</keyword>
<gene>
    <name evidence="8" type="ORF">C2845_PM04G02470</name>
</gene>
<dbReference type="Gene3D" id="1.20.5.4130">
    <property type="match status" value="1"/>
</dbReference>
<keyword evidence="5" id="KW-0611">Plant defense</keyword>
<evidence type="ECO:0000256" key="2">
    <source>
        <dbReference type="ARBA" id="ARBA00022614"/>
    </source>
</evidence>
<comment type="caution">
    <text evidence="8">The sequence shown here is derived from an EMBL/GenBank/DDBJ whole genome shotgun (WGS) entry which is preliminary data.</text>
</comment>
<feature type="domain" description="Disease resistance N-terminal" evidence="7">
    <location>
        <begin position="12"/>
        <end position="95"/>
    </location>
</feature>
<dbReference type="InterPro" id="IPR002182">
    <property type="entry name" value="NB-ARC"/>
</dbReference>
<evidence type="ECO:0000259" key="6">
    <source>
        <dbReference type="Pfam" id="PF00931"/>
    </source>
</evidence>
<dbReference type="InterPro" id="IPR041118">
    <property type="entry name" value="Rx_N"/>
</dbReference>
<proteinExistence type="inferred from homology"/>
<evidence type="ECO:0000313" key="9">
    <source>
        <dbReference type="Proteomes" id="UP000275267"/>
    </source>
</evidence>
<dbReference type="SUPFAM" id="SSF52540">
    <property type="entry name" value="P-loop containing nucleoside triphosphate hydrolases"/>
    <property type="match status" value="1"/>
</dbReference>
<dbReference type="Gene3D" id="3.40.50.300">
    <property type="entry name" value="P-loop containing nucleotide triphosphate hydrolases"/>
    <property type="match status" value="1"/>
</dbReference>
<feature type="domain" description="NB-ARC" evidence="6">
    <location>
        <begin position="196"/>
        <end position="229"/>
    </location>
</feature>
<evidence type="ECO:0000259" key="7">
    <source>
        <dbReference type="Pfam" id="PF18052"/>
    </source>
</evidence>
<evidence type="ECO:0000256" key="4">
    <source>
        <dbReference type="ARBA" id="ARBA00022741"/>
    </source>
</evidence>
<dbReference type="EMBL" id="PQIB02000011">
    <property type="protein sequence ID" value="RLM86339.1"/>
    <property type="molecule type" value="Genomic_DNA"/>
</dbReference>
<name>A0A3L6QS24_PANMI</name>
<dbReference type="PANTHER" id="PTHR19338">
    <property type="entry name" value="TRANSLOCASE OF INNER MITOCHONDRIAL MEMBRANE 13 HOMOLOG"/>
    <property type="match status" value="1"/>
</dbReference>
<keyword evidence="3" id="KW-0677">Repeat</keyword>
<dbReference type="PANTHER" id="PTHR19338:SF52">
    <property type="entry name" value="RX N-TERMINAL DOMAIN-CONTAINING PROTEIN"/>
    <property type="match status" value="1"/>
</dbReference>
<evidence type="ECO:0000256" key="3">
    <source>
        <dbReference type="ARBA" id="ARBA00022737"/>
    </source>
</evidence>
<evidence type="ECO:0000313" key="8">
    <source>
        <dbReference type="EMBL" id="RLM86339.1"/>
    </source>
</evidence>
<dbReference type="GO" id="GO:0006952">
    <property type="term" value="P:defense response"/>
    <property type="evidence" value="ECO:0007669"/>
    <property type="project" value="UniProtKB-KW"/>
</dbReference>
<dbReference type="GO" id="GO:0043531">
    <property type="term" value="F:ADP binding"/>
    <property type="evidence" value="ECO:0007669"/>
    <property type="project" value="InterPro"/>
</dbReference>
<accession>A0A3L6QS24</accession>
<comment type="similarity">
    <text evidence="1">Belongs to the disease resistance NB-LRR family.</text>
</comment>
<dbReference type="InterPro" id="IPR038005">
    <property type="entry name" value="RX-like_CC"/>
</dbReference>
<dbReference type="STRING" id="4540.A0A3L6QS24"/>
<dbReference type="InterPro" id="IPR027417">
    <property type="entry name" value="P-loop_NTPase"/>
</dbReference>
<dbReference type="OrthoDB" id="690251at2759"/>
<dbReference type="AlphaFoldDB" id="A0A3L6QS24"/>
<sequence length="242" mass="27187">MGVAVVGVWQGALGTLLGKLGVLLADEYKLLTGAKSEVRFLKSQLESMHAFLKKMSDVEDPDEQAKCWAREVRELSYDIEDKVDELMLRAGVEHEPSSSRCPPHGFMRLMDRCLSLFTTIKTRYEVAKEFQCLKRRAVEVIERRTRYKVDEALSKPSYIAVDLRLLAIYAETTGLVGIDVSRAELIQMMEDKAAPAQQLKVLSIVGFGGLGKTTLANEIYRKLQGEFQSSVELLLLCPRNLT</sequence>
<protein>
    <submittedName>
        <fullName evidence="8">Disease resistance RPP13-like protein 3</fullName>
    </submittedName>
</protein>
<dbReference type="Pfam" id="PF18052">
    <property type="entry name" value="Rx_N"/>
    <property type="match status" value="1"/>
</dbReference>
<reference evidence="9" key="1">
    <citation type="journal article" date="2019" name="Nat. Commun.">
        <title>The genome of broomcorn millet.</title>
        <authorList>
            <person name="Zou C."/>
            <person name="Miki D."/>
            <person name="Li D."/>
            <person name="Tang Q."/>
            <person name="Xiao L."/>
            <person name="Rajput S."/>
            <person name="Deng P."/>
            <person name="Jia W."/>
            <person name="Huang R."/>
            <person name="Zhang M."/>
            <person name="Sun Y."/>
            <person name="Hu J."/>
            <person name="Fu X."/>
            <person name="Schnable P.S."/>
            <person name="Li F."/>
            <person name="Zhang H."/>
            <person name="Feng B."/>
            <person name="Zhu X."/>
            <person name="Liu R."/>
            <person name="Schnable J.C."/>
            <person name="Zhu J.-K."/>
            <person name="Zhang H."/>
        </authorList>
    </citation>
    <scope>NUCLEOTIDE SEQUENCE [LARGE SCALE GENOMIC DNA]</scope>
</reference>
<organism evidence="8 9">
    <name type="scientific">Panicum miliaceum</name>
    <name type="common">Proso millet</name>
    <name type="synonym">Broomcorn millet</name>
    <dbReference type="NCBI Taxonomy" id="4540"/>
    <lineage>
        <taxon>Eukaryota</taxon>
        <taxon>Viridiplantae</taxon>
        <taxon>Streptophyta</taxon>
        <taxon>Embryophyta</taxon>
        <taxon>Tracheophyta</taxon>
        <taxon>Spermatophyta</taxon>
        <taxon>Magnoliopsida</taxon>
        <taxon>Liliopsida</taxon>
        <taxon>Poales</taxon>
        <taxon>Poaceae</taxon>
        <taxon>PACMAD clade</taxon>
        <taxon>Panicoideae</taxon>
        <taxon>Panicodae</taxon>
        <taxon>Paniceae</taxon>
        <taxon>Panicinae</taxon>
        <taxon>Panicum</taxon>
        <taxon>Panicum sect. Panicum</taxon>
    </lineage>
</organism>
<keyword evidence="4" id="KW-0547">Nucleotide-binding</keyword>
<dbReference type="CDD" id="cd14798">
    <property type="entry name" value="RX-CC_like"/>
    <property type="match status" value="1"/>
</dbReference>
<dbReference type="Proteomes" id="UP000275267">
    <property type="component" value="Unassembled WGS sequence"/>
</dbReference>
<evidence type="ECO:0000256" key="1">
    <source>
        <dbReference type="ARBA" id="ARBA00008894"/>
    </source>
</evidence>